<organism evidence="2 3">
    <name type="scientific">Lachancea nothofagi CBS 11611</name>
    <dbReference type="NCBI Taxonomy" id="1266666"/>
    <lineage>
        <taxon>Eukaryota</taxon>
        <taxon>Fungi</taxon>
        <taxon>Dikarya</taxon>
        <taxon>Ascomycota</taxon>
        <taxon>Saccharomycotina</taxon>
        <taxon>Saccharomycetes</taxon>
        <taxon>Saccharomycetales</taxon>
        <taxon>Saccharomycetaceae</taxon>
        <taxon>Lachancea</taxon>
    </lineage>
</organism>
<accession>A0A1G4KE67</accession>
<protein>
    <submittedName>
        <fullName evidence="2">LANO_0G00452g1_1</fullName>
    </submittedName>
</protein>
<evidence type="ECO:0000256" key="1">
    <source>
        <dbReference type="SAM" id="MobiDB-lite"/>
    </source>
</evidence>
<sequence length="368" mass="41620">MELHTKRARSAVSPNSERLPLKRRALNTTVTSPPMVSRRRSFVPRISFLADKKCPNQSAASSSDEFDVPNTPTYHTNSAKRPAVHFKSSPSADSMLLEAVSKYSDTETDLCSDAHSNNECENSNEYAIREPAVSNASLEAQQIAENDYALERRKSLSRHASFSSISRKQSVPHSDSIAQERCFDYLLQSIDEVWARYCNTTSTAEVKVYDNMCKPQTQYSESPSPTIDDSCVVRSSNPSSPQCQRTLSFTSINKDSSNNNASDDDSDDSSGYKSEITNPTEYETDCDYRKISKLPDSVRLQSLKDRLCKAKNDLDGLHDSNSYEDCARFWRRWDMIKYSAVEMMEEDDDDEVIESVIEELERGRCFVN</sequence>
<evidence type="ECO:0000313" key="2">
    <source>
        <dbReference type="EMBL" id="SCV02823.1"/>
    </source>
</evidence>
<feature type="region of interest" description="Disordered" evidence="1">
    <location>
        <begin position="217"/>
        <end position="278"/>
    </location>
</feature>
<feature type="region of interest" description="Disordered" evidence="1">
    <location>
        <begin position="1"/>
        <end position="33"/>
    </location>
</feature>
<dbReference type="OrthoDB" id="4096201at2759"/>
<evidence type="ECO:0000313" key="3">
    <source>
        <dbReference type="Proteomes" id="UP000189911"/>
    </source>
</evidence>
<name>A0A1G4KE67_9SACH</name>
<dbReference type="EMBL" id="LT598453">
    <property type="protein sequence ID" value="SCV02823.1"/>
    <property type="molecule type" value="Genomic_DNA"/>
</dbReference>
<dbReference type="Proteomes" id="UP000189911">
    <property type="component" value="Chromosome G"/>
</dbReference>
<keyword evidence="3" id="KW-1185">Reference proteome</keyword>
<reference evidence="3" key="1">
    <citation type="submission" date="2016-03" db="EMBL/GenBank/DDBJ databases">
        <authorList>
            <person name="Devillers Hugo."/>
        </authorList>
    </citation>
    <scope>NUCLEOTIDE SEQUENCE [LARGE SCALE GENOMIC DNA]</scope>
</reference>
<proteinExistence type="predicted"/>
<feature type="compositionally biased region" description="Polar residues" evidence="1">
    <location>
        <begin position="70"/>
        <end position="79"/>
    </location>
</feature>
<dbReference type="AlphaFoldDB" id="A0A1G4KE67"/>
<gene>
    <name evidence="2" type="ORF">LANO_0G00452G</name>
</gene>
<feature type="compositionally biased region" description="Polar residues" evidence="1">
    <location>
        <begin position="217"/>
        <end position="254"/>
    </location>
</feature>
<feature type="region of interest" description="Disordered" evidence="1">
    <location>
        <begin position="54"/>
        <end position="87"/>
    </location>
</feature>